<dbReference type="Proteomes" id="UP000199531">
    <property type="component" value="Unassembled WGS sequence"/>
</dbReference>
<reference evidence="1 2" key="1">
    <citation type="submission" date="2016-10" db="EMBL/GenBank/DDBJ databases">
        <authorList>
            <person name="de Groot N.N."/>
        </authorList>
    </citation>
    <scope>NUCLEOTIDE SEQUENCE [LARGE SCALE GENOMIC DNA]</scope>
    <source>
        <strain evidence="1 2">DSM 15123</strain>
    </source>
</reference>
<protein>
    <submittedName>
        <fullName evidence="1">Uncharacterized protein</fullName>
    </submittedName>
</protein>
<organism evidence="1 2">
    <name type="scientific">Brachymonas denitrificans DSM 15123</name>
    <dbReference type="NCBI Taxonomy" id="1121117"/>
    <lineage>
        <taxon>Bacteria</taxon>
        <taxon>Pseudomonadati</taxon>
        <taxon>Pseudomonadota</taxon>
        <taxon>Betaproteobacteria</taxon>
        <taxon>Burkholderiales</taxon>
        <taxon>Comamonadaceae</taxon>
        <taxon>Brachymonas</taxon>
    </lineage>
</organism>
<evidence type="ECO:0000313" key="1">
    <source>
        <dbReference type="EMBL" id="SEN67640.1"/>
    </source>
</evidence>
<dbReference type="EMBL" id="FOCW01000004">
    <property type="protein sequence ID" value="SEN67640.1"/>
    <property type="molecule type" value="Genomic_DNA"/>
</dbReference>
<dbReference type="RefSeq" id="WP_091816754.1">
    <property type="nucleotide sequence ID" value="NZ_FOCW01000004.1"/>
</dbReference>
<sequence>MALSLTPEQQQLLASLPHTIGSAMAFAGKSGIFGTGKEMFTNSKALLEGMRLYPNNELIRSILPDPQAADRSAEIAEMRATRDWMQSRIRDKQVNSQEKLVDMAVADASEANNLLMTLDPAVAAEYRQWVLGAAEKVAMASSEGGFLGFGGEQFSEGERKLLDQLKNALGVG</sequence>
<evidence type="ECO:0000313" key="2">
    <source>
        <dbReference type="Proteomes" id="UP000199531"/>
    </source>
</evidence>
<dbReference type="AlphaFoldDB" id="A0A1H8IFQ0"/>
<dbReference type="OrthoDB" id="159745at2"/>
<dbReference type="STRING" id="1121117.SAMN02745977_01757"/>
<accession>A0A1H8IFQ0</accession>
<proteinExistence type="predicted"/>
<name>A0A1H8IFQ0_9BURK</name>
<keyword evidence="2" id="KW-1185">Reference proteome</keyword>
<gene>
    <name evidence="1" type="ORF">SAMN02745977_01757</name>
</gene>